<name>A0A0R1ZS82_9LACO</name>
<reference evidence="7 8" key="1">
    <citation type="journal article" date="2015" name="Genome Announc.">
        <title>Expanding the biotechnology potential of lactobacilli through comparative genomics of 213 strains and associated genera.</title>
        <authorList>
            <person name="Sun Z."/>
            <person name="Harris H.M."/>
            <person name="McCann A."/>
            <person name="Guo C."/>
            <person name="Argimon S."/>
            <person name="Zhang W."/>
            <person name="Yang X."/>
            <person name="Jeffery I.B."/>
            <person name="Cooney J.C."/>
            <person name="Kagawa T.F."/>
            <person name="Liu W."/>
            <person name="Song Y."/>
            <person name="Salvetti E."/>
            <person name="Wrobel A."/>
            <person name="Rasinkangas P."/>
            <person name="Parkhill J."/>
            <person name="Rea M.C."/>
            <person name="O'Sullivan O."/>
            <person name="Ritari J."/>
            <person name="Douillard F.P."/>
            <person name="Paul Ross R."/>
            <person name="Yang R."/>
            <person name="Briner A.E."/>
            <person name="Felis G.E."/>
            <person name="de Vos W.M."/>
            <person name="Barrangou R."/>
            <person name="Klaenhammer T.R."/>
            <person name="Caufield P.W."/>
            <person name="Cui Y."/>
            <person name="Zhang H."/>
            <person name="O'Toole P.W."/>
        </authorList>
    </citation>
    <scope>NUCLEOTIDE SEQUENCE [LARGE SCALE GENOMIC DNA]</scope>
    <source>
        <strain evidence="7 8">DSM 20505</strain>
    </source>
</reference>
<dbReference type="Pfam" id="PF02826">
    <property type="entry name" value="2-Hacid_dh_C"/>
    <property type="match status" value="1"/>
</dbReference>
<evidence type="ECO:0000256" key="2">
    <source>
        <dbReference type="ARBA" id="ARBA00023002"/>
    </source>
</evidence>
<evidence type="ECO:0000259" key="5">
    <source>
        <dbReference type="Pfam" id="PF00389"/>
    </source>
</evidence>
<dbReference type="STRING" id="1291052.FC18_GL000358"/>
<dbReference type="InterPro" id="IPR036291">
    <property type="entry name" value="NAD(P)-bd_dom_sf"/>
</dbReference>
<proteinExistence type="inferred from homology"/>
<dbReference type="SUPFAM" id="SSF52283">
    <property type="entry name" value="Formate/glycerate dehydrogenase catalytic domain-like"/>
    <property type="match status" value="1"/>
</dbReference>
<evidence type="ECO:0000313" key="8">
    <source>
        <dbReference type="Proteomes" id="UP000051679"/>
    </source>
</evidence>
<comment type="similarity">
    <text evidence="1 4">Belongs to the D-isomer specific 2-hydroxyacid dehydrogenase family.</text>
</comment>
<dbReference type="Gene3D" id="3.40.50.720">
    <property type="entry name" value="NAD(P)-binding Rossmann-like Domain"/>
    <property type="match status" value="2"/>
</dbReference>
<gene>
    <name evidence="7" type="ORF">FC18_GL000358</name>
</gene>
<dbReference type="PANTHER" id="PTHR43333:SF1">
    <property type="entry name" value="D-ISOMER SPECIFIC 2-HYDROXYACID DEHYDROGENASE NAD-BINDING DOMAIN-CONTAINING PROTEIN"/>
    <property type="match status" value="1"/>
</dbReference>
<evidence type="ECO:0000313" key="7">
    <source>
        <dbReference type="EMBL" id="KRM54550.1"/>
    </source>
</evidence>
<dbReference type="AlphaFoldDB" id="A0A0R1ZS82"/>
<evidence type="ECO:0000256" key="3">
    <source>
        <dbReference type="ARBA" id="ARBA00023027"/>
    </source>
</evidence>
<dbReference type="Proteomes" id="UP000051679">
    <property type="component" value="Unassembled WGS sequence"/>
</dbReference>
<accession>A0A0R1ZS82</accession>
<dbReference type="GO" id="GO:0016616">
    <property type="term" value="F:oxidoreductase activity, acting on the CH-OH group of donors, NAD or NADP as acceptor"/>
    <property type="evidence" value="ECO:0007669"/>
    <property type="project" value="InterPro"/>
</dbReference>
<keyword evidence="8" id="KW-1185">Reference proteome</keyword>
<evidence type="ECO:0000256" key="1">
    <source>
        <dbReference type="ARBA" id="ARBA00005854"/>
    </source>
</evidence>
<comment type="caution">
    <text evidence="7">The sequence shown here is derived from an EMBL/GenBank/DDBJ whole genome shotgun (WGS) entry which is preliminary data.</text>
</comment>
<dbReference type="InterPro" id="IPR006139">
    <property type="entry name" value="D-isomer_2_OHA_DH_cat_dom"/>
</dbReference>
<evidence type="ECO:0000256" key="4">
    <source>
        <dbReference type="RuleBase" id="RU003719"/>
    </source>
</evidence>
<evidence type="ECO:0000259" key="6">
    <source>
        <dbReference type="Pfam" id="PF02826"/>
    </source>
</evidence>
<dbReference type="PATRIC" id="fig|1291052.5.peg.369"/>
<keyword evidence="3" id="KW-0520">NAD</keyword>
<feature type="domain" description="D-isomer specific 2-hydroxyacid dehydrogenase NAD-binding" evidence="6">
    <location>
        <begin position="108"/>
        <end position="285"/>
    </location>
</feature>
<dbReference type="PANTHER" id="PTHR43333">
    <property type="entry name" value="2-HACID_DH_C DOMAIN-CONTAINING PROTEIN"/>
    <property type="match status" value="1"/>
</dbReference>
<keyword evidence="2 4" id="KW-0560">Oxidoreductase</keyword>
<dbReference type="Pfam" id="PF00389">
    <property type="entry name" value="2-Hacid_dh"/>
    <property type="match status" value="1"/>
</dbReference>
<dbReference type="SUPFAM" id="SSF51735">
    <property type="entry name" value="NAD(P)-binding Rossmann-fold domains"/>
    <property type="match status" value="1"/>
</dbReference>
<protein>
    <submittedName>
        <fullName evidence="7">Glyoxylate reductase (NADP(+))</fullName>
    </submittedName>
</protein>
<organism evidence="7 8">
    <name type="scientific">Lacticaseibacillus sharpeae JCM 1186 = DSM 20505</name>
    <dbReference type="NCBI Taxonomy" id="1291052"/>
    <lineage>
        <taxon>Bacteria</taxon>
        <taxon>Bacillati</taxon>
        <taxon>Bacillota</taxon>
        <taxon>Bacilli</taxon>
        <taxon>Lactobacillales</taxon>
        <taxon>Lactobacillaceae</taxon>
        <taxon>Lacticaseibacillus</taxon>
    </lineage>
</organism>
<feature type="domain" description="D-isomer specific 2-hydroxyacid dehydrogenase catalytic" evidence="5">
    <location>
        <begin position="17"/>
        <end position="313"/>
    </location>
</feature>
<sequence>MQKESIAMIIYAAFKLKPEHLAALKKAGHKLILPADFNLDAAAKTVDAILGWDQNAQALIAGHNHVRWIQTASAGVDYLPLTDLAAADIVVSNTSGIHAEPIAESVLASLLAFGRGFMNVRDRKPANFWPRSNVMAGMFTLADNKTAVILGTGHIGQEIARLLHAFGVHTLGISAHGRPAAHFDAVGTDAQTAGYLAQADFVVNVMPLTPATHHFLNADRFAQMHKQPLVVNVGRGPSLDTTALLAALDAGQVRGAALDVFEEEPLPANSPLYTDPRVLVTPHISGNVPHLRQEVFTIFAANLAQFSQDGTLARNQVNLQAGY</sequence>
<dbReference type="EMBL" id="AYYO01000055">
    <property type="protein sequence ID" value="KRM54550.1"/>
    <property type="molecule type" value="Genomic_DNA"/>
</dbReference>
<dbReference type="InterPro" id="IPR006140">
    <property type="entry name" value="D-isomer_DH_NAD-bd"/>
</dbReference>
<dbReference type="GO" id="GO:0051287">
    <property type="term" value="F:NAD binding"/>
    <property type="evidence" value="ECO:0007669"/>
    <property type="project" value="InterPro"/>
</dbReference>